<name>A0AAE1NBG5_9EUCA</name>
<sequence>MVMETGKEQALDWKINFEWRKMIMMMVVDGEVYMEENTGDGGKVEMMLEIGSREIWEENGEREKARD</sequence>
<dbReference type="EMBL" id="JAWZYT010007339">
    <property type="protein sequence ID" value="KAK4286763.1"/>
    <property type="molecule type" value="Genomic_DNA"/>
</dbReference>
<evidence type="ECO:0000313" key="2">
    <source>
        <dbReference type="Proteomes" id="UP001292094"/>
    </source>
</evidence>
<organism evidence="1 2">
    <name type="scientific">Petrolisthes manimaculis</name>
    <dbReference type="NCBI Taxonomy" id="1843537"/>
    <lineage>
        <taxon>Eukaryota</taxon>
        <taxon>Metazoa</taxon>
        <taxon>Ecdysozoa</taxon>
        <taxon>Arthropoda</taxon>
        <taxon>Crustacea</taxon>
        <taxon>Multicrustacea</taxon>
        <taxon>Malacostraca</taxon>
        <taxon>Eumalacostraca</taxon>
        <taxon>Eucarida</taxon>
        <taxon>Decapoda</taxon>
        <taxon>Pleocyemata</taxon>
        <taxon>Anomura</taxon>
        <taxon>Galatheoidea</taxon>
        <taxon>Porcellanidae</taxon>
        <taxon>Petrolisthes</taxon>
    </lineage>
</organism>
<gene>
    <name evidence="1" type="ORF">Pmani_040146</name>
</gene>
<keyword evidence="2" id="KW-1185">Reference proteome</keyword>
<reference evidence="1" key="1">
    <citation type="submission" date="2023-11" db="EMBL/GenBank/DDBJ databases">
        <title>Genome assemblies of two species of porcelain crab, Petrolisthes cinctipes and Petrolisthes manimaculis (Anomura: Porcellanidae).</title>
        <authorList>
            <person name="Angst P."/>
        </authorList>
    </citation>
    <scope>NUCLEOTIDE SEQUENCE</scope>
    <source>
        <strain evidence="1">PB745_02</strain>
        <tissue evidence="1">Gill</tissue>
    </source>
</reference>
<protein>
    <submittedName>
        <fullName evidence="1">Uncharacterized protein</fullName>
    </submittedName>
</protein>
<accession>A0AAE1NBG5</accession>
<evidence type="ECO:0000313" key="1">
    <source>
        <dbReference type="EMBL" id="KAK4286763.1"/>
    </source>
</evidence>
<dbReference type="AlphaFoldDB" id="A0AAE1NBG5"/>
<comment type="caution">
    <text evidence="1">The sequence shown here is derived from an EMBL/GenBank/DDBJ whole genome shotgun (WGS) entry which is preliminary data.</text>
</comment>
<proteinExistence type="predicted"/>
<dbReference type="Proteomes" id="UP001292094">
    <property type="component" value="Unassembled WGS sequence"/>
</dbReference>